<dbReference type="InterPro" id="IPR051908">
    <property type="entry name" value="Ribosomal_N-acetyltransferase"/>
</dbReference>
<evidence type="ECO:0000313" key="2">
    <source>
        <dbReference type="EMBL" id="OHX14187.1"/>
    </source>
</evidence>
<dbReference type="STRING" id="1903179.BI347_12215"/>
<feature type="domain" description="N-acetyltransferase" evidence="1">
    <location>
        <begin position="4"/>
        <end position="166"/>
    </location>
</feature>
<dbReference type="SUPFAM" id="SSF55729">
    <property type="entry name" value="Acyl-CoA N-acyltransferases (Nat)"/>
    <property type="match status" value="1"/>
</dbReference>
<evidence type="ECO:0000313" key="3">
    <source>
        <dbReference type="Proteomes" id="UP000180088"/>
    </source>
</evidence>
<dbReference type="OrthoDB" id="5191051at2"/>
<protein>
    <recommendedName>
        <fullName evidence="1">N-acetyltransferase domain-containing protein</fullName>
    </recommendedName>
</protein>
<dbReference type="InterPro" id="IPR000182">
    <property type="entry name" value="GNAT_dom"/>
</dbReference>
<accession>A0A1S1X3X5</accession>
<dbReference type="Proteomes" id="UP000180088">
    <property type="component" value="Unassembled WGS sequence"/>
</dbReference>
<organism evidence="2 3">
    <name type="scientific">Chromobacterium sphagni</name>
    <dbReference type="NCBI Taxonomy" id="1903179"/>
    <lineage>
        <taxon>Bacteria</taxon>
        <taxon>Pseudomonadati</taxon>
        <taxon>Pseudomonadota</taxon>
        <taxon>Betaproteobacteria</taxon>
        <taxon>Neisseriales</taxon>
        <taxon>Chromobacteriaceae</taxon>
        <taxon>Chromobacterium</taxon>
    </lineage>
</organism>
<dbReference type="PANTHER" id="PTHR43441">
    <property type="entry name" value="RIBOSOMAL-PROTEIN-SERINE ACETYLTRANSFERASE"/>
    <property type="match status" value="1"/>
</dbReference>
<dbReference type="EMBL" id="MKCS01000001">
    <property type="protein sequence ID" value="OHX14187.1"/>
    <property type="molecule type" value="Genomic_DNA"/>
</dbReference>
<dbReference type="GO" id="GO:0005737">
    <property type="term" value="C:cytoplasm"/>
    <property type="evidence" value="ECO:0007669"/>
    <property type="project" value="TreeGrafter"/>
</dbReference>
<dbReference type="GO" id="GO:0008999">
    <property type="term" value="F:protein-N-terminal-alanine acetyltransferase activity"/>
    <property type="evidence" value="ECO:0007669"/>
    <property type="project" value="TreeGrafter"/>
</dbReference>
<dbReference type="InterPro" id="IPR016181">
    <property type="entry name" value="Acyl_CoA_acyltransferase"/>
</dbReference>
<dbReference type="PROSITE" id="PS51186">
    <property type="entry name" value="GNAT"/>
    <property type="match status" value="1"/>
</dbReference>
<reference evidence="2 3" key="1">
    <citation type="submission" date="2016-09" db="EMBL/GenBank/DDBJ databases">
        <title>Chromobacterium muskegensis sp. nov., an insecticidal bacterium isolated from Sphagnum bogs.</title>
        <authorList>
            <person name="Sparks M.E."/>
            <person name="Blackburn M.B."/>
            <person name="Gundersen-Rindal D.E."/>
            <person name="Mitchell A."/>
            <person name="Farrar R."/>
            <person name="Kuhar D."/>
        </authorList>
    </citation>
    <scope>NUCLEOTIDE SEQUENCE [LARGE SCALE GENOMIC DNA]</scope>
    <source>
        <strain evidence="2 3">37-2</strain>
    </source>
</reference>
<dbReference type="Pfam" id="PF13302">
    <property type="entry name" value="Acetyltransf_3"/>
    <property type="match status" value="1"/>
</dbReference>
<dbReference type="Gene3D" id="3.40.630.30">
    <property type="match status" value="1"/>
</dbReference>
<dbReference type="AlphaFoldDB" id="A0A1S1X3X5"/>
<dbReference type="PANTHER" id="PTHR43441:SF12">
    <property type="entry name" value="RIBOSOMAL N-ACETYLTRANSFERASE YDAF-RELATED"/>
    <property type="match status" value="1"/>
</dbReference>
<dbReference type="RefSeq" id="WP_071115966.1">
    <property type="nucleotide sequence ID" value="NZ_MKCS01000001.1"/>
</dbReference>
<sequence>MPTVTIRPADPAADAAALYALIESYRTTLSQWMAGIVKPQSAADTAVFLRQQVQGNAEGRSAHRLIEVDGEIAGICSLHGISQAHRYARIGYWLADCHVGKGVMQQALRQLLRHGFDELGLHRVELGCAPENARSCKVAESLGFRLEGELRDAQYLNGRYWNMRCYGLLADEWKNRA</sequence>
<comment type="caution">
    <text evidence="2">The sequence shown here is derived from an EMBL/GenBank/DDBJ whole genome shotgun (WGS) entry which is preliminary data.</text>
</comment>
<evidence type="ECO:0000259" key="1">
    <source>
        <dbReference type="PROSITE" id="PS51186"/>
    </source>
</evidence>
<gene>
    <name evidence="2" type="ORF">BI347_12215</name>
</gene>
<name>A0A1S1X3X5_9NEIS</name>
<dbReference type="GO" id="GO:1990189">
    <property type="term" value="F:protein N-terminal-serine acetyltransferase activity"/>
    <property type="evidence" value="ECO:0007669"/>
    <property type="project" value="TreeGrafter"/>
</dbReference>
<proteinExistence type="predicted"/>